<dbReference type="GO" id="GO:0016758">
    <property type="term" value="F:hexosyltransferase activity"/>
    <property type="evidence" value="ECO:0007669"/>
    <property type="project" value="UniProtKB-ARBA"/>
</dbReference>
<dbReference type="CDD" id="cd00761">
    <property type="entry name" value="Glyco_tranf_GTA_type"/>
    <property type="match status" value="1"/>
</dbReference>
<dbReference type="RefSeq" id="WP_048317613.1">
    <property type="nucleotide sequence ID" value="NZ_LFJV01000111.1"/>
</dbReference>
<evidence type="ECO:0000313" key="2">
    <source>
        <dbReference type="EMBL" id="KMM31218.1"/>
    </source>
</evidence>
<organism evidence="2 3">
    <name type="scientific">Parabacteroides goldsteinii</name>
    <dbReference type="NCBI Taxonomy" id="328812"/>
    <lineage>
        <taxon>Bacteria</taxon>
        <taxon>Pseudomonadati</taxon>
        <taxon>Bacteroidota</taxon>
        <taxon>Bacteroidia</taxon>
        <taxon>Bacteroidales</taxon>
        <taxon>Tannerellaceae</taxon>
        <taxon>Parabacteroides</taxon>
    </lineage>
</organism>
<evidence type="ECO:0000259" key="1">
    <source>
        <dbReference type="Pfam" id="PF00535"/>
    </source>
</evidence>
<protein>
    <recommendedName>
        <fullName evidence="1">Glycosyltransferase 2-like domain-containing protein</fullName>
    </recommendedName>
</protein>
<reference evidence="2 3" key="1">
    <citation type="submission" date="2015-06" db="EMBL/GenBank/DDBJ databases">
        <title>Draft Genome Sequence of Parabacteroides goldsteinii with Putative Novel Metallo-Beta-Lactamases Isolated from a Blood Culture from a Human Patient.</title>
        <authorList>
            <person name="Krogh T.J."/>
            <person name="Agergaard C.N."/>
            <person name="Moller-Jensen J."/>
            <person name="Justesen U.S."/>
        </authorList>
    </citation>
    <scope>NUCLEOTIDE SEQUENCE [LARGE SCALE GENOMIC DNA]</scope>
    <source>
        <strain evidence="2 3">910340</strain>
    </source>
</reference>
<dbReference type="Gene3D" id="3.90.550.10">
    <property type="entry name" value="Spore Coat Polysaccharide Biosynthesis Protein SpsA, Chain A"/>
    <property type="match status" value="1"/>
</dbReference>
<dbReference type="PANTHER" id="PTHR22916">
    <property type="entry name" value="GLYCOSYLTRANSFERASE"/>
    <property type="match status" value="1"/>
</dbReference>
<gene>
    <name evidence="2" type="ORF">ACM15_23650</name>
</gene>
<dbReference type="SUPFAM" id="SSF53448">
    <property type="entry name" value="Nucleotide-diphospho-sugar transferases"/>
    <property type="match status" value="1"/>
</dbReference>
<name>A0A0J6CDM1_9BACT</name>
<sequence>MITIFTPTYNRKYTIGKLYESLCCQNVNNFEWLIVDDGSTDGTDVYIQSLVSLNFNIRYYYKKNEGKSKAINYAVGLAKGDWFFIVDSDDYLVDNALSILQKYLSQIENQLDICAIVANRITPTGKKLGNIYSCDIFDTDISYFRSKYKFQGDYAEIFRTSVMKEYPFPEFEGEKYCTESLVWYRMAQKYKFRYINEDIYVCEYLLDGITNSCKVGVLLKQNPQYYTLYFKEQFQYDISFIDKLRVSIHYWNAYKLCKVKSDIIKPILGLYFCYPLYLAYRMFKVVFNIVCYL</sequence>
<dbReference type="InterPro" id="IPR001173">
    <property type="entry name" value="Glyco_trans_2-like"/>
</dbReference>
<evidence type="ECO:0000313" key="3">
    <source>
        <dbReference type="Proteomes" id="UP000036166"/>
    </source>
</evidence>
<comment type="caution">
    <text evidence="2">The sequence shown here is derived from an EMBL/GenBank/DDBJ whole genome shotgun (WGS) entry which is preliminary data.</text>
</comment>
<feature type="domain" description="Glycosyltransferase 2-like" evidence="1">
    <location>
        <begin position="3"/>
        <end position="139"/>
    </location>
</feature>
<dbReference type="EMBL" id="LFJV01000111">
    <property type="protein sequence ID" value="KMM31218.1"/>
    <property type="molecule type" value="Genomic_DNA"/>
</dbReference>
<dbReference type="InterPro" id="IPR029044">
    <property type="entry name" value="Nucleotide-diphossugar_trans"/>
</dbReference>
<dbReference type="PANTHER" id="PTHR22916:SF3">
    <property type="entry name" value="UDP-GLCNAC:BETAGAL BETA-1,3-N-ACETYLGLUCOSAMINYLTRANSFERASE-LIKE PROTEIN 1"/>
    <property type="match status" value="1"/>
</dbReference>
<dbReference type="PATRIC" id="fig|328812.4.peg.542"/>
<accession>A0A0J6CDM1</accession>
<dbReference type="Proteomes" id="UP000036166">
    <property type="component" value="Unassembled WGS sequence"/>
</dbReference>
<proteinExistence type="predicted"/>
<dbReference type="AlphaFoldDB" id="A0A0J6CDM1"/>
<dbReference type="Pfam" id="PF00535">
    <property type="entry name" value="Glycos_transf_2"/>
    <property type="match status" value="1"/>
</dbReference>